<dbReference type="Gene3D" id="2.80.10.50">
    <property type="match status" value="1"/>
</dbReference>
<dbReference type="CDD" id="cd00257">
    <property type="entry name" value="beta-trefoil_FSCN-like"/>
    <property type="match status" value="1"/>
</dbReference>
<evidence type="ECO:0000313" key="2">
    <source>
        <dbReference type="Proteomes" id="UP000054477"/>
    </source>
</evidence>
<reference evidence="2" key="2">
    <citation type="submission" date="2015-01" db="EMBL/GenBank/DDBJ databases">
        <title>Evolutionary Origins and Diversification of the Mycorrhizal Mutualists.</title>
        <authorList>
            <consortium name="DOE Joint Genome Institute"/>
            <consortium name="Mycorrhizal Genomics Consortium"/>
            <person name="Kohler A."/>
            <person name="Kuo A."/>
            <person name="Nagy L.G."/>
            <person name="Floudas D."/>
            <person name="Copeland A."/>
            <person name="Barry K.W."/>
            <person name="Cichocki N."/>
            <person name="Veneault-Fourrey C."/>
            <person name="LaButti K."/>
            <person name="Lindquist E.A."/>
            <person name="Lipzen A."/>
            <person name="Lundell T."/>
            <person name="Morin E."/>
            <person name="Murat C."/>
            <person name="Riley R."/>
            <person name="Ohm R."/>
            <person name="Sun H."/>
            <person name="Tunlid A."/>
            <person name="Henrissat B."/>
            <person name="Grigoriev I.V."/>
            <person name="Hibbett D.S."/>
            <person name="Martin F."/>
        </authorList>
    </citation>
    <scope>NUCLEOTIDE SEQUENCE [LARGE SCALE GENOMIC DNA]</scope>
    <source>
        <strain evidence="2">LaAM-08-1</strain>
    </source>
</reference>
<dbReference type="HOGENOM" id="CLU_134340_0_0_1"/>
<gene>
    <name evidence="1" type="ORF">K443DRAFT_114110</name>
</gene>
<dbReference type="OrthoDB" id="2952011at2759"/>
<reference evidence="1 2" key="1">
    <citation type="submission" date="2014-04" db="EMBL/GenBank/DDBJ databases">
        <authorList>
            <consortium name="DOE Joint Genome Institute"/>
            <person name="Kuo A."/>
            <person name="Kohler A."/>
            <person name="Nagy L.G."/>
            <person name="Floudas D."/>
            <person name="Copeland A."/>
            <person name="Barry K.W."/>
            <person name="Cichocki N."/>
            <person name="Veneault-Fourrey C."/>
            <person name="LaButti K."/>
            <person name="Lindquist E.A."/>
            <person name="Lipzen A."/>
            <person name="Lundell T."/>
            <person name="Morin E."/>
            <person name="Murat C."/>
            <person name="Sun H."/>
            <person name="Tunlid A."/>
            <person name="Henrissat B."/>
            <person name="Grigoriev I.V."/>
            <person name="Hibbett D.S."/>
            <person name="Martin F."/>
            <person name="Nordberg H.P."/>
            <person name="Cantor M.N."/>
            <person name="Hua S.X."/>
        </authorList>
    </citation>
    <scope>NUCLEOTIDE SEQUENCE [LARGE SCALE GENOMIC DNA]</scope>
    <source>
        <strain evidence="1 2">LaAM-08-1</strain>
    </source>
</reference>
<evidence type="ECO:0000313" key="1">
    <source>
        <dbReference type="EMBL" id="KIJ92083.1"/>
    </source>
</evidence>
<sequence length="158" mass="16612">MVLVAIQSVASPNHYVRLDGQGVVKLTGPGGGTVNVQTFIGTYETFTLVVNDDGTVSFKSTVFKDVFLRLDATGVAAGNLLGPGGGTVNAQYTAPKGGLERFKIHKKDDPAGKYQGVVGIESAANPGRYLRMDASANKVNVQGVFKTLEELKILVVGQ</sequence>
<dbReference type="AlphaFoldDB" id="A0A0C9WUD7"/>
<protein>
    <submittedName>
        <fullName evidence="1">Uncharacterized protein</fullName>
    </submittedName>
</protein>
<organism evidence="1 2">
    <name type="scientific">Laccaria amethystina LaAM-08-1</name>
    <dbReference type="NCBI Taxonomy" id="1095629"/>
    <lineage>
        <taxon>Eukaryota</taxon>
        <taxon>Fungi</taxon>
        <taxon>Dikarya</taxon>
        <taxon>Basidiomycota</taxon>
        <taxon>Agaricomycotina</taxon>
        <taxon>Agaricomycetes</taxon>
        <taxon>Agaricomycetidae</taxon>
        <taxon>Agaricales</taxon>
        <taxon>Agaricineae</taxon>
        <taxon>Hydnangiaceae</taxon>
        <taxon>Laccaria</taxon>
    </lineage>
</organism>
<accession>A0A0C9WUD7</accession>
<name>A0A0C9WUD7_9AGAR</name>
<keyword evidence="2" id="KW-1185">Reference proteome</keyword>
<dbReference type="EMBL" id="KN838938">
    <property type="protein sequence ID" value="KIJ92083.1"/>
    <property type="molecule type" value="Genomic_DNA"/>
</dbReference>
<dbReference type="Proteomes" id="UP000054477">
    <property type="component" value="Unassembled WGS sequence"/>
</dbReference>
<proteinExistence type="predicted"/>